<keyword evidence="7" id="KW-1185">Reference proteome</keyword>
<dbReference type="GO" id="GO:0045724">
    <property type="term" value="P:positive regulation of cilium assembly"/>
    <property type="evidence" value="ECO:0007669"/>
    <property type="project" value="Ensembl"/>
</dbReference>
<feature type="compositionally biased region" description="Acidic residues" evidence="5">
    <location>
        <begin position="103"/>
        <end position="114"/>
    </location>
</feature>
<dbReference type="InterPro" id="IPR026757">
    <property type="entry name" value="ENTR1"/>
</dbReference>
<dbReference type="GO" id="GO:0032456">
    <property type="term" value="P:endocytic recycling"/>
    <property type="evidence" value="ECO:0007669"/>
    <property type="project" value="Ensembl"/>
</dbReference>
<dbReference type="PANTHER" id="PTHR31259:SF3">
    <property type="entry name" value="ENDOSOME-ASSOCIATED-TRAFFICKING REGULATOR 1"/>
    <property type="match status" value="1"/>
</dbReference>
<name>A0A8C0G397_CHEAB</name>
<dbReference type="GO" id="GO:0005813">
    <property type="term" value="C:centrosome"/>
    <property type="evidence" value="ECO:0007669"/>
    <property type="project" value="Ensembl"/>
</dbReference>
<dbReference type="Ensembl" id="ENSCABT00000003083.1">
    <property type="protein sequence ID" value="ENSCABP00000002848.1"/>
    <property type="gene ID" value="ENSCABG00000002196.1"/>
</dbReference>
<accession>A0A8C0G397</accession>
<evidence type="ECO:0000313" key="6">
    <source>
        <dbReference type="Ensembl" id="ENSCABP00000002848.1"/>
    </source>
</evidence>
<dbReference type="GO" id="GO:0055037">
    <property type="term" value="C:recycling endosome"/>
    <property type="evidence" value="ECO:0007669"/>
    <property type="project" value="Ensembl"/>
</dbReference>
<comment type="similarity">
    <text evidence="1">Belongs to the ENTR1 family.</text>
</comment>
<reference evidence="6" key="2">
    <citation type="submission" date="2025-09" db="UniProtKB">
        <authorList>
            <consortium name="Ensembl"/>
        </authorList>
    </citation>
    <scope>IDENTIFICATION</scope>
</reference>
<dbReference type="GeneTree" id="ENSGT00390000000560"/>
<evidence type="ECO:0000256" key="2">
    <source>
        <dbReference type="ARBA" id="ARBA00016007"/>
    </source>
</evidence>
<gene>
    <name evidence="6" type="primary">ENTR1</name>
</gene>
<evidence type="ECO:0000256" key="5">
    <source>
        <dbReference type="SAM" id="MobiDB-lite"/>
    </source>
</evidence>
<proteinExistence type="inferred from homology"/>
<reference evidence="6" key="1">
    <citation type="submission" date="2025-08" db="UniProtKB">
        <authorList>
            <consortium name="Ensembl"/>
        </authorList>
    </citation>
    <scope>IDENTIFICATION</scope>
</reference>
<dbReference type="AlphaFoldDB" id="A0A8C0G397"/>
<keyword evidence="3 4" id="KW-0175">Coiled coil</keyword>
<feature type="compositionally biased region" description="Basic and acidic residues" evidence="5">
    <location>
        <begin position="8"/>
        <end position="17"/>
    </location>
</feature>
<organism evidence="6 7">
    <name type="scientific">Chelonoidis abingdonii</name>
    <name type="common">Abingdon island giant tortoise</name>
    <name type="synonym">Testudo abingdonii</name>
    <dbReference type="NCBI Taxonomy" id="106734"/>
    <lineage>
        <taxon>Eukaryota</taxon>
        <taxon>Metazoa</taxon>
        <taxon>Chordata</taxon>
        <taxon>Craniata</taxon>
        <taxon>Vertebrata</taxon>
        <taxon>Euteleostomi</taxon>
        <taxon>Archelosauria</taxon>
        <taxon>Testudinata</taxon>
        <taxon>Testudines</taxon>
        <taxon>Cryptodira</taxon>
        <taxon>Durocryptodira</taxon>
        <taxon>Testudinoidea</taxon>
        <taxon>Testudinidae</taxon>
        <taxon>Chelonoidis</taxon>
    </lineage>
</organism>
<evidence type="ECO:0000313" key="7">
    <source>
        <dbReference type="Proteomes" id="UP000694404"/>
    </source>
</evidence>
<dbReference type="Proteomes" id="UP000694404">
    <property type="component" value="Unplaced"/>
</dbReference>
<dbReference type="GO" id="GO:0030904">
    <property type="term" value="C:retromer complex"/>
    <property type="evidence" value="ECO:0007669"/>
    <property type="project" value="Ensembl"/>
</dbReference>
<dbReference type="GO" id="GO:1903566">
    <property type="term" value="P:positive regulation of protein localization to cilium"/>
    <property type="evidence" value="ECO:0007669"/>
    <property type="project" value="Ensembl"/>
</dbReference>
<feature type="compositionally biased region" description="Low complexity" evidence="5">
    <location>
        <begin position="51"/>
        <end position="60"/>
    </location>
</feature>
<dbReference type="GO" id="GO:0036064">
    <property type="term" value="C:ciliary basal body"/>
    <property type="evidence" value="ECO:0007669"/>
    <property type="project" value="Ensembl"/>
</dbReference>
<evidence type="ECO:0000256" key="1">
    <source>
        <dbReference type="ARBA" id="ARBA00007791"/>
    </source>
</evidence>
<dbReference type="GO" id="GO:0005769">
    <property type="term" value="C:early endosome"/>
    <property type="evidence" value="ECO:0007669"/>
    <property type="project" value="Ensembl"/>
</dbReference>
<dbReference type="PANTHER" id="PTHR31259">
    <property type="entry name" value="ENDOSOME-ASSOCIATED TRAFFICKING REGULATOR 1"/>
    <property type="match status" value="1"/>
</dbReference>
<feature type="region of interest" description="Disordered" evidence="5">
    <location>
        <begin position="1"/>
        <end position="116"/>
    </location>
</feature>
<protein>
    <recommendedName>
        <fullName evidence="2">Endosome-associated-trafficking regulator 1</fullName>
    </recommendedName>
</protein>
<dbReference type="OMA" id="EWSGSYQ"/>
<evidence type="ECO:0000256" key="4">
    <source>
        <dbReference type="SAM" id="Coils"/>
    </source>
</evidence>
<sequence length="352" mass="38426">MVKQLGFTDRRVGESGWRRPGFSSLWQEEEQGPWGEEPGEANPFSFREFVRSQGRSAAAPPASPRSHLRPLSPQAAAPPPGASGLSLRRQGPFFPDPSAGDTLLDEEEEEEDAEWSGCYQPAAVEHTHLAGPGSASPGPSALESFYGERTGWSGLEDSAPWQLDESDPLGCAEQGLAPAGGAGEGHHHAPQIFLPATLCVLFHLMQIKMPTLFSLTRVKKLEKKLEENKIKEQKEAQDLEAMVQHVEQNLQLMTKRAVKAENNIIKLKQENALLQVQLKNYKTENEALKTGQSASLAVVKQNADTALQNLLRVITNSRSSIKQLVSGAETLQVVAELLKSIDRISEISDDGP</sequence>
<feature type="coiled-coil region" evidence="4">
    <location>
        <begin position="215"/>
        <end position="284"/>
    </location>
</feature>
<dbReference type="GO" id="GO:0032465">
    <property type="term" value="P:regulation of cytokinesis"/>
    <property type="evidence" value="ECO:0007669"/>
    <property type="project" value="Ensembl"/>
</dbReference>
<dbReference type="GO" id="GO:0030496">
    <property type="term" value="C:midbody"/>
    <property type="evidence" value="ECO:0007669"/>
    <property type="project" value="Ensembl"/>
</dbReference>
<feature type="region of interest" description="Disordered" evidence="5">
    <location>
        <begin position="156"/>
        <end position="187"/>
    </location>
</feature>
<evidence type="ECO:0000256" key="3">
    <source>
        <dbReference type="ARBA" id="ARBA00023054"/>
    </source>
</evidence>